<evidence type="ECO:0000313" key="2">
    <source>
        <dbReference type="EMBL" id="THU94297.1"/>
    </source>
</evidence>
<organism evidence="2 3">
    <name type="scientific">Dendrothele bispora (strain CBS 962.96)</name>
    <dbReference type="NCBI Taxonomy" id="1314807"/>
    <lineage>
        <taxon>Eukaryota</taxon>
        <taxon>Fungi</taxon>
        <taxon>Dikarya</taxon>
        <taxon>Basidiomycota</taxon>
        <taxon>Agaricomycotina</taxon>
        <taxon>Agaricomycetes</taxon>
        <taxon>Agaricomycetidae</taxon>
        <taxon>Agaricales</taxon>
        <taxon>Agaricales incertae sedis</taxon>
        <taxon>Dendrothele</taxon>
    </lineage>
</organism>
<dbReference type="Gene3D" id="1.25.40.10">
    <property type="entry name" value="Tetratricopeptide repeat domain"/>
    <property type="match status" value="3"/>
</dbReference>
<dbReference type="Proteomes" id="UP000297245">
    <property type="component" value="Unassembled WGS sequence"/>
</dbReference>
<dbReference type="InterPro" id="IPR011990">
    <property type="entry name" value="TPR-like_helical_dom_sf"/>
</dbReference>
<dbReference type="OrthoDB" id="9991317at2759"/>
<proteinExistence type="predicted"/>
<dbReference type="InterPro" id="IPR024983">
    <property type="entry name" value="CHAT_dom"/>
</dbReference>
<dbReference type="EMBL" id="ML179228">
    <property type="protein sequence ID" value="THU94297.1"/>
    <property type="molecule type" value="Genomic_DNA"/>
</dbReference>
<reference evidence="2 3" key="1">
    <citation type="journal article" date="2019" name="Nat. Ecol. Evol.">
        <title>Megaphylogeny resolves global patterns of mushroom evolution.</title>
        <authorList>
            <person name="Varga T."/>
            <person name="Krizsan K."/>
            <person name="Foldi C."/>
            <person name="Dima B."/>
            <person name="Sanchez-Garcia M."/>
            <person name="Sanchez-Ramirez S."/>
            <person name="Szollosi G.J."/>
            <person name="Szarkandi J.G."/>
            <person name="Papp V."/>
            <person name="Albert L."/>
            <person name="Andreopoulos W."/>
            <person name="Angelini C."/>
            <person name="Antonin V."/>
            <person name="Barry K.W."/>
            <person name="Bougher N.L."/>
            <person name="Buchanan P."/>
            <person name="Buyck B."/>
            <person name="Bense V."/>
            <person name="Catcheside P."/>
            <person name="Chovatia M."/>
            <person name="Cooper J."/>
            <person name="Damon W."/>
            <person name="Desjardin D."/>
            <person name="Finy P."/>
            <person name="Geml J."/>
            <person name="Haridas S."/>
            <person name="Hughes K."/>
            <person name="Justo A."/>
            <person name="Karasinski D."/>
            <person name="Kautmanova I."/>
            <person name="Kiss B."/>
            <person name="Kocsube S."/>
            <person name="Kotiranta H."/>
            <person name="LaButti K.M."/>
            <person name="Lechner B.E."/>
            <person name="Liimatainen K."/>
            <person name="Lipzen A."/>
            <person name="Lukacs Z."/>
            <person name="Mihaltcheva S."/>
            <person name="Morgado L.N."/>
            <person name="Niskanen T."/>
            <person name="Noordeloos M.E."/>
            <person name="Ohm R.A."/>
            <person name="Ortiz-Santana B."/>
            <person name="Ovrebo C."/>
            <person name="Racz N."/>
            <person name="Riley R."/>
            <person name="Savchenko A."/>
            <person name="Shiryaev A."/>
            <person name="Soop K."/>
            <person name="Spirin V."/>
            <person name="Szebenyi C."/>
            <person name="Tomsovsky M."/>
            <person name="Tulloss R.E."/>
            <person name="Uehling J."/>
            <person name="Grigoriev I.V."/>
            <person name="Vagvolgyi C."/>
            <person name="Papp T."/>
            <person name="Martin F.M."/>
            <person name="Miettinen O."/>
            <person name="Hibbett D.S."/>
            <person name="Nagy L.G."/>
        </authorList>
    </citation>
    <scope>NUCLEOTIDE SEQUENCE [LARGE SCALE GENOMIC DNA]</scope>
    <source>
        <strain evidence="2 3">CBS 962.96</strain>
    </source>
</reference>
<feature type="domain" description="CHAT" evidence="1">
    <location>
        <begin position="940"/>
        <end position="1221"/>
    </location>
</feature>
<evidence type="ECO:0000259" key="1">
    <source>
        <dbReference type="Pfam" id="PF12770"/>
    </source>
</evidence>
<dbReference type="AlphaFoldDB" id="A0A4S8LXB8"/>
<evidence type="ECO:0000313" key="3">
    <source>
        <dbReference type="Proteomes" id="UP000297245"/>
    </source>
</evidence>
<dbReference type="Pfam" id="PF12770">
    <property type="entry name" value="CHAT"/>
    <property type="match status" value="1"/>
</dbReference>
<accession>A0A4S8LXB8</accession>
<dbReference type="PANTHER" id="PTHR19959:SF119">
    <property type="entry name" value="FUNGAL LIPASE-LIKE DOMAIN-CONTAINING PROTEIN"/>
    <property type="match status" value="1"/>
</dbReference>
<name>A0A4S8LXB8_DENBC</name>
<dbReference type="PANTHER" id="PTHR19959">
    <property type="entry name" value="KINESIN LIGHT CHAIN"/>
    <property type="match status" value="1"/>
</dbReference>
<gene>
    <name evidence="2" type="ORF">K435DRAFT_860746</name>
</gene>
<keyword evidence="3" id="KW-1185">Reference proteome</keyword>
<protein>
    <recommendedName>
        <fullName evidence="1">CHAT domain-containing protein</fullName>
    </recommendedName>
</protein>
<sequence>MVQSTRWQQSGRLPDVNEPISYLNEALDLIHESDPRRLEVISSLAMALQNRHKWKAGGMQSEDLSHAISLHREALSLRCESDAEQWVLLINLGLGLRTQAMDYGTNDTQPSSTLDEAVSLLRESFAAAPPTKHSYCLTMLALTLQTQFSQTRNSDDLDEAISAKEEEDLKRAILLHHQVMKIPSQRHPNRSYIFNVLKPALRSTFAANRQLPILFKTEDTLIDEPPASADITELNELDQIDTVIPDCRRVLDSHLLDHASTLTSLGLALHERFTKQQENKYVEQDTISEAIEVLSEALKLRPSPHQNRHLSLKNLALAHHTLYKYAYNLAGMHDTLDYTVSDLREALTLVSTQSDRLACQDLLAVMLCTRFIHGRQPLDLDEAILLHRKTLAVRDAFHPDRCSSLNNLAIALKTRSEHMRQVCDLDEAIALHREALATCSQSHSDQRYELALALHSCFQQTHRLSDCDKAITFFKEALSLISAADTERSAVLTNFAKTLRTRYMVTYHLQDLDRSIALSRRALELTPEYDYTGIICINNLAVSLCLRAEETGRLDDLNEAISICQESLTGFGRVRDNPERCTVLEILTPWSPHIYIPGRKPSTRNSNIPGASSHTWDIAIPGAGLPPRYRYVWTESPQILGNVLVSRFLRVDEAGDHLKDAQLAQDYYQAIEETDRYPLSQRFPATRMLARISDAGDDGHGLALDAYRESIQLLPLLATIGLDLKSRQQALMLNTDGLAREAAACAIRHGRLDLAVEFLESGRTVFWSQALQLRMPVDQLAAVNIELANKLQDISKQLENGALRDVSRSGSGSGEQAVVFDTEAVNYRLLDVEWAELVEKIRELEGFDDFLKPKSFITLSAAAQHGTIVILNASSFRSECDAILLTSTQDPIHVPLKTLSYQTLEALARHMCTLTNSSLPTARSTRPYVIMGDSDSAFRKILSLLWKRIVQPVLQALGLNKSEKPPRLFWLPTGPFTSLPLHAAGIYGEETSENVGDFVISSYTPTLNALLQEATTSESFKLLAIMQPTVPGELPLKFTKDEVLQIANHIPTQSLTVYGVPEQPSHVQDILSDLTTANMVHFACHGVQNSLNPLESALLLEERLTVSQLMNLKMLNAPFAFLSACQTATGDRQLPDEAMHLAATLLFTGFRGAVGTLWSIYDQDGPIVADHFYRHLTASANSQYGTPSTEHTASALHFAVNRLRTDRKCSFTRWVSFIHIGFLMYPSSKKSRKIQTSITAHHMLGWLGQRAPEYDNNGVILYYSHLHANGMLHFDGTK</sequence>
<dbReference type="SUPFAM" id="SSF48452">
    <property type="entry name" value="TPR-like"/>
    <property type="match status" value="1"/>
</dbReference>